<keyword evidence="1" id="KW-0808">Transferase</keyword>
<keyword evidence="2" id="KW-1185">Reference proteome</keyword>
<organism evidence="1 2">
    <name type="scientific">Irpex rosettiformis</name>
    <dbReference type="NCBI Taxonomy" id="378272"/>
    <lineage>
        <taxon>Eukaryota</taxon>
        <taxon>Fungi</taxon>
        <taxon>Dikarya</taxon>
        <taxon>Basidiomycota</taxon>
        <taxon>Agaricomycotina</taxon>
        <taxon>Agaricomycetes</taxon>
        <taxon>Polyporales</taxon>
        <taxon>Irpicaceae</taxon>
        <taxon>Irpex</taxon>
    </lineage>
</organism>
<reference evidence="1" key="1">
    <citation type="journal article" date="2021" name="Environ. Microbiol.">
        <title>Gene family expansions and transcriptome signatures uncover fungal adaptations to wood decay.</title>
        <authorList>
            <person name="Hage H."/>
            <person name="Miyauchi S."/>
            <person name="Viragh M."/>
            <person name="Drula E."/>
            <person name="Min B."/>
            <person name="Chaduli D."/>
            <person name="Navarro D."/>
            <person name="Favel A."/>
            <person name="Norest M."/>
            <person name="Lesage-Meessen L."/>
            <person name="Balint B."/>
            <person name="Merenyi Z."/>
            <person name="de Eugenio L."/>
            <person name="Morin E."/>
            <person name="Martinez A.T."/>
            <person name="Baldrian P."/>
            <person name="Stursova M."/>
            <person name="Martinez M.J."/>
            <person name="Novotny C."/>
            <person name="Magnuson J.K."/>
            <person name="Spatafora J.W."/>
            <person name="Maurice S."/>
            <person name="Pangilinan J."/>
            <person name="Andreopoulos W."/>
            <person name="LaButti K."/>
            <person name="Hundley H."/>
            <person name="Na H."/>
            <person name="Kuo A."/>
            <person name="Barry K."/>
            <person name="Lipzen A."/>
            <person name="Henrissat B."/>
            <person name="Riley R."/>
            <person name="Ahrendt S."/>
            <person name="Nagy L.G."/>
            <person name="Grigoriev I.V."/>
            <person name="Martin F."/>
            <person name="Rosso M.N."/>
        </authorList>
    </citation>
    <scope>NUCLEOTIDE SEQUENCE</scope>
    <source>
        <strain evidence="1">CBS 384.51</strain>
    </source>
</reference>
<dbReference type="EMBL" id="MU274906">
    <property type="protein sequence ID" value="KAI0091213.1"/>
    <property type="molecule type" value="Genomic_DNA"/>
</dbReference>
<sequence>MSLVDAFSDITADRYAYDPNSSPPEFGKAALKYWAFDKDYVNVNHGSYGSLPLPVKAEVDKLLLLAERNPDKFHRVTYIPLLNKARHEVADLVGAEHDEIVFVPNTTHGINTIVRNIEWREGDILLNNTITYGAVERTLQYLADSSEQPRPEVHSVEYQFPMSNADIISAFHAKIRELKQRYSDRQFNILPEHKEITGGNRFVAVIDSISSMPGVFIPWKELVRICHEEGVWAIIDAAHSIGQEVGIKLGDVKPDFWVSNCHKWLYAKRGAAVLYAPRRNQHLIKSSIPTSHAYPSPGNAEGTQFVLQHEWTGTQDLTPYITVPTALAFRRWLGGEEKINAYCSKLAIEGGKRLAELLGTKVIDESGEQTLSMAMVQIPLPVEDTPGSIYTQEVKVKIGKYFWDQFFNKWNTYPAFHFHNGAWWARLSAQVWNDISDFEYVAKVLNAVSVDVKDTILVGKEPTFIGATE</sequence>
<accession>A0ACB8UA56</accession>
<evidence type="ECO:0000313" key="1">
    <source>
        <dbReference type="EMBL" id="KAI0091213.1"/>
    </source>
</evidence>
<proteinExistence type="predicted"/>
<gene>
    <name evidence="1" type="ORF">BDY19DRAFT_689686</name>
</gene>
<dbReference type="Proteomes" id="UP001055072">
    <property type="component" value="Unassembled WGS sequence"/>
</dbReference>
<name>A0ACB8UA56_9APHY</name>
<evidence type="ECO:0000313" key="2">
    <source>
        <dbReference type="Proteomes" id="UP001055072"/>
    </source>
</evidence>
<protein>
    <submittedName>
        <fullName evidence="1">PLP-dependent transferase</fullName>
    </submittedName>
</protein>
<comment type="caution">
    <text evidence="1">The sequence shown here is derived from an EMBL/GenBank/DDBJ whole genome shotgun (WGS) entry which is preliminary data.</text>
</comment>